<organism evidence="1 2">
    <name type="scientific">Colletotrichum chrysophilum</name>
    <dbReference type="NCBI Taxonomy" id="1836956"/>
    <lineage>
        <taxon>Eukaryota</taxon>
        <taxon>Fungi</taxon>
        <taxon>Dikarya</taxon>
        <taxon>Ascomycota</taxon>
        <taxon>Pezizomycotina</taxon>
        <taxon>Sordariomycetes</taxon>
        <taxon>Hypocreomycetidae</taxon>
        <taxon>Glomerellales</taxon>
        <taxon>Glomerellaceae</taxon>
        <taxon>Colletotrichum</taxon>
        <taxon>Colletotrichum gloeosporioides species complex</taxon>
    </lineage>
</organism>
<accession>A0AAD9AYA6</accession>
<gene>
    <name evidence="1" type="ORF">CCHR01_01628</name>
</gene>
<evidence type="ECO:0000313" key="2">
    <source>
        <dbReference type="Proteomes" id="UP001243330"/>
    </source>
</evidence>
<sequence>MSPFLSSQLITPTHRAFECIILGPASCKTSQVWVGALRSQLFGEETSWRGKGSWQAWLPTRVEVHSACQLADILKPASASRDQADAVSGGTYPRPGILFASVRLSYPQDEQKSDDTTLDLARQRVLVSGHGVMSSATSVPRTLELETADRPLWERSTVAPKTRHRGPAVEEYQGISASEGFNKVFLHGESTT</sequence>
<keyword evidence="2" id="KW-1185">Reference proteome</keyword>
<name>A0AAD9AYA6_9PEZI</name>
<comment type="caution">
    <text evidence="1">The sequence shown here is derived from an EMBL/GenBank/DDBJ whole genome shotgun (WGS) entry which is preliminary data.</text>
</comment>
<proteinExistence type="predicted"/>
<reference evidence="1" key="1">
    <citation type="submission" date="2023-01" db="EMBL/GenBank/DDBJ databases">
        <title>Colletotrichum chrysophilum M932 genome sequence.</title>
        <authorList>
            <person name="Baroncelli R."/>
        </authorList>
    </citation>
    <scope>NUCLEOTIDE SEQUENCE</scope>
    <source>
        <strain evidence="1">M932</strain>
    </source>
</reference>
<evidence type="ECO:0000313" key="1">
    <source>
        <dbReference type="EMBL" id="KAK1855772.1"/>
    </source>
</evidence>
<dbReference type="AlphaFoldDB" id="A0AAD9AYA6"/>
<dbReference type="EMBL" id="JAQOWY010000017">
    <property type="protein sequence ID" value="KAK1855772.1"/>
    <property type="molecule type" value="Genomic_DNA"/>
</dbReference>
<protein>
    <submittedName>
        <fullName evidence="1">Uncharacterized protein</fullName>
    </submittedName>
</protein>
<dbReference type="Proteomes" id="UP001243330">
    <property type="component" value="Unassembled WGS sequence"/>
</dbReference>